<reference evidence="2" key="1">
    <citation type="submission" date="2021-02" db="EMBL/GenBank/DDBJ databases">
        <title>First Annotated Genome of the Yellow-green Alga Tribonema minus.</title>
        <authorList>
            <person name="Mahan K.M."/>
        </authorList>
    </citation>
    <scope>NUCLEOTIDE SEQUENCE</scope>
    <source>
        <strain evidence="2">UTEX B ZZ1240</strain>
    </source>
</reference>
<proteinExistence type="predicted"/>
<keyword evidence="3" id="KW-1185">Reference proteome</keyword>
<keyword evidence="1" id="KW-0175">Coiled coil</keyword>
<organism evidence="2 3">
    <name type="scientific">Tribonema minus</name>
    <dbReference type="NCBI Taxonomy" id="303371"/>
    <lineage>
        <taxon>Eukaryota</taxon>
        <taxon>Sar</taxon>
        <taxon>Stramenopiles</taxon>
        <taxon>Ochrophyta</taxon>
        <taxon>PX clade</taxon>
        <taxon>Xanthophyceae</taxon>
        <taxon>Tribonematales</taxon>
        <taxon>Tribonemataceae</taxon>
        <taxon>Tribonema</taxon>
    </lineage>
</organism>
<evidence type="ECO:0000313" key="2">
    <source>
        <dbReference type="EMBL" id="KAG5175537.1"/>
    </source>
</evidence>
<protein>
    <submittedName>
        <fullName evidence="2">Uncharacterized protein</fullName>
    </submittedName>
</protein>
<gene>
    <name evidence="2" type="ORF">JKP88DRAFT_283487</name>
</gene>
<feature type="coiled-coil region" evidence="1">
    <location>
        <begin position="98"/>
        <end position="167"/>
    </location>
</feature>
<accession>A0A835YKK0</accession>
<dbReference type="AlphaFoldDB" id="A0A835YKK0"/>
<dbReference type="Proteomes" id="UP000664859">
    <property type="component" value="Unassembled WGS sequence"/>
</dbReference>
<evidence type="ECO:0000313" key="3">
    <source>
        <dbReference type="Proteomes" id="UP000664859"/>
    </source>
</evidence>
<comment type="caution">
    <text evidence="2">The sequence shown here is derived from an EMBL/GenBank/DDBJ whole genome shotgun (WGS) entry which is preliminary data.</text>
</comment>
<dbReference type="EMBL" id="JAFCMP010000548">
    <property type="protein sequence ID" value="KAG5175537.1"/>
    <property type="molecule type" value="Genomic_DNA"/>
</dbReference>
<evidence type="ECO:0000256" key="1">
    <source>
        <dbReference type="SAM" id="Coils"/>
    </source>
</evidence>
<name>A0A835YKK0_9STRA</name>
<sequence>MSADGVVDRNNSDVASIDAMQLLQQLQLQDTIPKATFIFDEGVGANDPLQVTANILVALRLQGLTKAAEVEANNTKKTRLQQRKDSADDVTGALHHHLKAALNRVAHLEDRCAMQRARIRSLVDNLTDERADGVMLRAQRAKLKAANARLEARNAYLQGEIARLEARSAQLLAAGRCTVLNLKPDAAAFCVPVVPQDACSGGQQVLFC</sequence>